<name>A0A508WVH8_9HYPH</name>
<dbReference type="GO" id="GO:0005506">
    <property type="term" value="F:iron ion binding"/>
    <property type="evidence" value="ECO:0007669"/>
    <property type="project" value="InterPro"/>
</dbReference>
<sequence length="86" mass="9481">MLDCRRLVRSAPFRRPGNLRLGREEKPHLAFSHGPYYCIGVEPAGLELKVAFGSIFQRFPALPGRGAKRTEVAHAQHGLGLLLTCA</sequence>
<dbReference type="Pfam" id="PF00067">
    <property type="entry name" value="p450"/>
    <property type="match status" value="1"/>
</dbReference>
<protein>
    <recommendedName>
        <fullName evidence="2">Cytochrome P450</fullName>
    </recommendedName>
</protein>
<dbReference type="InterPro" id="IPR001128">
    <property type="entry name" value="Cyt_P450"/>
</dbReference>
<gene>
    <name evidence="1" type="ORF">EMEDMD4_1170020</name>
</gene>
<dbReference type="SUPFAM" id="SSF48264">
    <property type="entry name" value="Cytochrome P450"/>
    <property type="match status" value="1"/>
</dbReference>
<evidence type="ECO:0000313" key="1">
    <source>
        <dbReference type="EMBL" id="VTZ59641.1"/>
    </source>
</evidence>
<dbReference type="Proteomes" id="UP000507954">
    <property type="component" value="Unassembled WGS sequence"/>
</dbReference>
<dbReference type="GO" id="GO:0016705">
    <property type="term" value="F:oxidoreductase activity, acting on paired donors, with incorporation or reduction of molecular oxygen"/>
    <property type="evidence" value="ECO:0007669"/>
    <property type="project" value="InterPro"/>
</dbReference>
<evidence type="ECO:0008006" key="2">
    <source>
        <dbReference type="Google" id="ProtNLM"/>
    </source>
</evidence>
<organism evidence="1">
    <name type="scientific">Sinorhizobium medicae</name>
    <dbReference type="NCBI Taxonomy" id="110321"/>
    <lineage>
        <taxon>Bacteria</taxon>
        <taxon>Pseudomonadati</taxon>
        <taxon>Pseudomonadota</taxon>
        <taxon>Alphaproteobacteria</taxon>
        <taxon>Hyphomicrobiales</taxon>
        <taxon>Rhizobiaceae</taxon>
        <taxon>Sinorhizobium/Ensifer group</taxon>
        <taxon>Sinorhizobium</taxon>
    </lineage>
</organism>
<dbReference type="GO" id="GO:0004497">
    <property type="term" value="F:monooxygenase activity"/>
    <property type="evidence" value="ECO:0007669"/>
    <property type="project" value="InterPro"/>
</dbReference>
<dbReference type="AlphaFoldDB" id="A0A508WVH8"/>
<dbReference type="Gene3D" id="1.10.630.10">
    <property type="entry name" value="Cytochrome P450"/>
    <property type="match status" value="1"/>
</dbReference>
<accession>A0A508WVH8</accession>
<proteinExistence type="predicted"/>
<dbReference type="InterPro" id="IPR036396">
    <property type="entry name" value="Cyt_P450_sf"/>
</dbReference>
<reference evidence="1" key="1">
    <citation type="submission" date="2019-06" db="EMBL/GenBank/DDBJ databases">
        <authorList>
            <person name="Le Quere A."/>
            <person name="Colella S."/>
        </authorList>
    </citation>
    <scope>NUCLEOTIDE SEQUENCE</scope>
    <source>
        <strain evidence="1">EmedicaeMD41</strain>
    </source>
</reference>
<dbReference type="GO" id="GO:0020037">
    <property type="term" value="F:heme binding"/>
    <property type="evidence" value="ECO:0007669"/>
    <property type="project" value="InterPro"/>
</dbReference>
<dbReference type="EMBL" id="CABFNB010000021">
    <property type="protein sequence ID" value="VTZ59641.1"/>
    <property type="molecule type" value="Genomic_DNA"/>
</dbReference>